<keyword evidence="12" id="KW-1015">Disulfide bond</keyword>
<evidence type="ECO:0000256" key="14">
    <source>
        <dbReference type="ARBA" id="ARBA00023180"/>
    </source>
</evidence>
<dbReference type="GO" id="GO:0016020">
    <property type="term" value="C:membrane"/>
    <property type="evidence" value="ECO:0007669"/>
    <property type="project" value="UniProtKB-SubCell"/>
</dbReference>
<dbReference type="FunFam" id="3.30.200.20:FF:000059">
    <property type="entry name" value="S-receptor-like serine/threonine-protein kinase"/>
    <property type="match status" value="1"/>
</dbReference>
<keyword evidence="7 17" id="KW-0547">Nucleotide-binding</keyword>
<keyword evidence="11 19" id="KW-0472">Membrane</keyword>
<dbReference type="EC" id="2.7.11.1" evidence="17"/>
<dbReference type="PANTHER" id="PTHR47974:SF31">
    <property type="entry name" value="RECEPTOR-LIKE SERINE_THREONINE-PROTEIN KINASE"/>
    <property type="match status" value="1"/>
</dbReference>
<evidence type="ECO:0000256" key="3">
    <source>
        <dbReference type="ARBA" id="ARBA00022536"/>
    </source>
</evidence>
<evidence type="ECO:0000256" key="10">
    <source>
        <dbReference type="ARBA" id="ARBA00022989"/>
    </source>
</evidence>
<proteinExistence type="inferred from homology"/>
<keyword evidence="3" id="KW-0245">EGF-like domain</keyword>
<dbReference type="InterPro" id="IPR000858">
    <property type="entry name" value="S_locus_glycoprot_dom"/>
</dbReference>
<sequence length="770" mass="87344">MLYSTPILASFMHLCQVAMATRGICIFTIFILFLLMLSSVALASDQSYLARGSSVSTGDDTTTILVSPNGAFTCGFYKVATNAFTFSIWFSWATDKTVAWTANRDAPVNGKGSRLIFQKDGALVLLDYNGTVVWSTNTTASHSNRVMLLSSGNLVVTDTDGHHLWRSFDSPTDTLLPWQPMTRNTKLVSASARGLLYSGFYAFYFDSNNILTLIYNGPETSSIYWPAPFQLPWDIGRSTYNSTRYGVLDQTGRFVASDQLEFEASDLGDEIMRRLTLDYDGNLRLYSLDTTSGSWSVSWIALPRLCNVHGLCGANSFCRYRPELESCSCLEGFEMIEPSDWSKGCRRKTNTMPNQDFTFRKLPSMDLWGYDLNYSEFSPWWMCRDMCLNSTDCQAFGYRKGTGECYPKVLLFNGRNFPDPYNDIYLKVPKEAVSLPELAAGLTHACKITEKEAYPLLHMFMGGDSWFKFGYFLSSALTLLVIEVILIIVVCWIFYKRERRPEIRDEGYMIISSQFRRFSYDELQKATKCFQEELGSGTSGTVYKGVLEDERQVAVKQIRDVMQGEQEFRSELSIIGRIYHMNLWSQRYNIALGVAKGLAYLHHEWIVHCDVEPENILLDEEFEPKIADFGLVKLLNRGVGGQMLSRVCGTRGYIAPEWALNLPITEKADVYSYGVVLLELVKGVRVSSWVVESEKQVEMSIRFFAEVIREKLASKDQSWLLEIVDCRMGGKFNYLQAAMLLKIAVSCVEEERSKRPSMSQVLETLLSLVE</sequence>
<evidence type="ECO:0000256" key="5">
    <source>
        <dbReference type="ARBA" id="ARBA00022692"/>
    </source>
</evidence>
<dbReference type="FunFam" id="2.90.10.10:FF:000007">
    <property type="entry name" value="Serine/threonine-protein kinase"/>
    <property type="match status" value="1"/>
</dbReference>
<feature type="domain" description="Bulb-type lectin" evidence="21">
    <location>
        <begin position="40"/>
        <end position="169"/>
    </location>
</feature>
<evidence type="ECO:0000256" key="17">
    <source>
        <dbReference type="PIRNR" id="PIRNR000641"/>
    </source>
</evidence>
<keyword evidence="6" id="KW-0732">Signal</keyword>
<dbReference type="Gene3D" id="1.10.510.10">
    <property type="entry name" value="Transferase(Phosphotransferase) domain 1"/>
    <property type="match status" value="1"/>
</dbReference>
<dbReference type="PANTHER" id="PTHR47974">
    <property type="entry name" value="OS07G0415500 PROTEIN"/>
    <property type="match status" value="1"/>
</dbReference>
<dbReference type="EMBL" id="OZ075146">
    <property type="protein sequence ID" value="CAL5051241.1"/>
    <property type="molecule type" value="Genomic_DNA"/>
</dbReference>
<evidence type="ECO:0000256" key="13">
    <source>
        <dbReference type="ARBA" id="ARBA00023170"/>
    </source>
</evidence>
<evidence type="ECO:0000256" key="18">
    <source>
        <dbReference type="PROSITE-ProRule" id="PRU10141"/>
    </source>
</evidence>
<comment type="catalytic activity">
    <reaction evidence="15 17">
        <text>L-threonyl-[protein] + ATP = O-phospho-L-threonyl-[protein] + ADP + H(+)</text>
        <dbReference type="Rhea" id="RHEA:46608"/>
        <dbReference type="Rhea" id="RHEA-COMP:11060"/>
        <dbReference type="Rhea" id="RHEA-COMP:11605"/>
        <dbReference type="ChEBI" id="CHEBI:15378"/>
        <dbReference type="ChEBI" id="CHEBI:30013"/>
        <dbReference type="ChEBI" id="CHEBI:30616"/>
        <dbReference type="ChEBI" id="CHEBI:61977"/>
        <dbReference type="ChEBI" id="CHEBI:456216"/>
        <dbReference type="EC" id="2.7.11.1"/>
    </reaction>
</comment>
<dbReference type="InterPro" id="IPR024171">
    <property type="entry name" value="SRK-like_kinase"/>
</dbReference>
<gene>
    <name evidence="23" type="ORF">URODEC1_LOCUS92021</name>
</gene>
<dbReference type="Pfam" id="PF00954">
    <property type="entry name" value="S_locus_glycop"/>
    <property type="match status" value="1"/>
</dbReference>
<dbReference type="Pfam" id="PF07714">
    <property type="entry name" value="PK_Tyr_Ser-Thr"/>
    <property type="match status" value="1"/>
</dbReference>
<evidence type="ECO:0000256" key="6">
    <source>
        <dbReference type="ARBA" id="ARBA00022729"/>
    </source>
</evidence>
<evidence type="ECO:0000259" key="21">
    <source>
        <dbReference type="PROSITE" id="PS50927"/>
    </source>
</evidence>
<dbReference type="Gene3D" id="3.30.200.20">
    <property type="entry name" value="Phosphorylase Kinase, domain 1"/>
    <property type="match status" value="1"/>
</dbReference>
<evidence type="ECO:0000313" key="23">
    <source>
        <dbReference type="EMBL" id="CAL5051241.1"/>
    </source>
</evidence>
<evidence type="ECO:0000313" key="24">
    <source>
        <dbReference type="Proteomes" id="UP001497457"/>
    </source>
</evidence>
<feature type="binding site" evidence="18">
    <location>
        <position position="556"/>
    </location>
    <ligand>
        <name>ATP</name>
        <dbReference type="ChEBI" id="CHEBI:30616"/>
    </ligand>
</feature>
<protein>
    <recommendedName>
        <fullName evidence="17">Receptor-like serine/threonine-protein kinase</fullName>
        <ecNumber evidence="17">2.7.11.1</ecNumber>
    </recommendedName>
</protein>
<evidence type="ECO:0000256" key="8">
    <source>
        <dbReference type="ARBA" id="ARBA00022777"/>
    </source>
</evidence>
<evidence type="ECO:0000256" key="15">
    <source>
        <dbReference type="ARBA" id="ARBA00047899"/>
    </source>
</evidence>
<name>A0ABC9E410_9POAL</name>
<dbReference type="GO" id="GO:0005524">
    <property type="term" value="F:ATP binding"/>
    <property type="evidence" value="ECO:0007669"/>
    <property type="project" value="UniProtKB-UniRule"/>
</dbReference>
<evidence type="ECO:0000259" key="22">
    <source>
        <dbReference type="PROSITE" id="PS50948"/>
    </source>
</evidence>
<keyword evidence="10 19" id="KW-1133">Transmembrane helix</keyword>
<dbReference type="SMART" id="SM00108">
    <property type="entry name" value="B_lectin"/>
    <property type="match status" value="1"/>
</dbReference>
<dbReference type="GO" id="GO:0051707">
    <property type="term" value="P:response to other organism"/>
    <property type="evidence" value="ECO:0007669"/>
    <property type="project" value="UniProtKB-ARBA"/>
</dbReference>
<comment type="similarity">
    <text evidence="17">Belongs to the protein kinase superfamily. Ser/Thr protein kinase family.</text>
</comment>
<dbReference type="CDD" id="cd01098">
    <property type="entry name" value="PAN_AP_plant"/>
    <property type="match status" value="1"/>
</dbReference>
<dbReference type="PROSITE" id="PS00107">
    <property type="entry name" value="PROTEIN_KINASE_ATP"/>
    <property type="match status" value="1"/>
</dbReference>
<organism evidence="23 24">
    <name type="scientific">Urochloa decumbens</name>
    <dbReference type="NCBI Taxonomy" id="240449"/>
    <lineage>
        <taxon>Eukaryota</taxon>
        <taxon>Viridiplantae</taxon>
        <taxon>Streptophyta</taxon>
        <taxon>Embryophyta</taxon>
        <taxon>Tracheophyta</taxon>
        <taxon>Spermatophyta</taxon>
        <taxon>Magnoliopsida</taxon>
        <taxon>Liliopsida</taxon>
        <taxon>Poales</taxon>
        <taxon>Poaceae</taxon>
        <taxon>PACMAD clade</taxon>
        <taxon>Panicoideae</taxon>
        <taxon>Panicodae</taxon>
        <taxon>Paniceae</taxon>
        <taxon>Melinidinae</taxon>
        <taxon>Urochloa</taxon>
    </lineage>
</organism>
<evidence type="ECO:0000256" key="9">
    <source>
        <dbReference type="ARBA" id="ARBA00022840"/>
    </source>
</evidence>
<evidence type="ECO:0000256" key="16">
    <source>
        <dbReference type="ARBA" id="ARBA00048679"/>
    </source>
</evidence>
<keyword evidence="8 17" id="KW-0418">Kinase</keyword>
<keyword evidence="14" id="KW-0325">Glycoprotein</keyword>
<dbReference type="InterPro" id="IPR001480">
    <property type="entry name" value="Bulb-type_lectin_dom"/>
</dbReference>
<dbReference type="PROSITE" id="PS50927">
    <property type="entry name" value="BULB_LECTIN"/>
    <property type="match status" value="1"/>
</dbReference>
<comment type="catalytic activity">
    <reaction evidence="16 17">
        <text>L-seryl-[protein] + ATP = O-phospho-L-seryl-[protein] + ADP + H(+)</text>
        <dbReference type="Rhea" id="RHEA:17989"/>
        <dbReference type="Rhea" id="RHEA-COMP:9863"/>
        <dbReference type="Rhea" id="RHEA-COMP:11604"/>
        <dbReference type="ChEBI" id="CHEBI:15378"/>
        <dbReference type="ChEBI" id="CHEBI:29999"/>
        <dbReference type="ChEBI" id="CHEBI:30616"/>
        <dbReference type="ChEBI" id="CHEBI:83421"/>
        <dbReference type="ChEBI" id="CHEBI:456216"/>
        <dbReference type="EC" id="2.7.11.1"/>
    </reaction>
</comment>
<dbReference type="Gene3D" id="2.90.10.10">
    <property type="entry name" value="Bulb-type lectin domain"/>
    <property type="match status" value="1"/>
</dbReference>
<dbReference type="PIRSF" id="PIRSF000641">
    <property type="entry name" value="SRK"/>
    <property type="match status" value="1"/>
</dbReference>
<keyword evidence="24" id="KW-1185">Reference proteome</keyword>
<dbReference type="InterPro" id="IPR001245">
    <property type="entry name" value="Ser-Thr/Tyr_kinase_cat_dom"/>
</dbReference>
<dbReference type="Pfam" id="PF00069">
    <property type="entry name" value="Pkinase"/>
    <property type="match status" value="1"/>
</dbReference>
<keyword evidence="2 17" id="KW-0723">Serine/threonine-protein kinase</keyword>
<evidence type="ECO:0000256" key="19">
    <source>
        <dbReference type="SAM" id="Phobius"/>
    </source>
</evidence>
<dbReference type="FunFam" id="1.10.510.10:FF:000537">
    <property type="entry name" value="Putative receptor-like protein kinase"/>
    <property type="match status" value="1"/>
</dbReference>
<keyword evidence="5 19" id="KW-0812">Transmembrane</keyword>
<feature type="domain" description="Apple" evidence="22">
    <location>
        <begin position="345"/>
        <end position="429"/>
    </location>
</feature>
<dbReference type="Pfam" id="PF01453">
    <property type="entry name" value="B_lectin"/>
    <property type="match status" value="1"/>
</dbReference>
<dbReference type="SUPFAM" id="SSF56112">
    <property type="entry name" value="Protein kinase-like (PK-like)"/>
    <property type="match status" value="1"/>
</dbReference>
<comment type="subcellular location">
    <subcellularLocation>
        <location evidence="1">Membrane</location>
        <topology evidence="1">Single-pass type I membrane protein</topology>
    </subcellularLocation>
</comment>
<evidence type="ECO:0000256" key="12">
    <source>
        <dbReference type="ARBA" id="ARBA00023157"/>
    </source>
</evidence>
<evidence type="ECO:0000256" key="4">
    <source>
        <dbReference type="ARBA" id="ARBA00022679"/>
    </source>
</evidence>
<feature type="domain" description="Protein kinase" evidence="20">
    <location>
        <begin position="406"/>
        <end position="769"/>
    </location>
</feature>
<dbReference type="InterPro" id="IPR017441">
    <property type="entry name" value="Protein_kinase_ATP_BS"/>
</dbReference>
<dbReference type="Proteomes" id="UP001497457">
    <property type="component" value="Chromosome 36b"/>
</dbReference>
<dbReference type="InterPro" id="IPR036426">
    <property type="entry name" value="Bulb-type_lectin_dom_sf"/>
</dbReference>
<dbReference type="InterPro" id="IPR003609">
    <property type="entry name" value="Pan_app"/>
</dbReference>
<reference evidence="23" key="1">
    <citation type="submission" date="2024-10" db="EMBL/GenBank/DDBJ databases">
        <authorList>
            <person name="Ryan C."/>
        </authorList>
    </citation>
    <scope>NUCLEOTIDE SEQUENCE [LARGE SCALE GENOMIC DNA]</scope>
</reference>
<evidence type="ECO:0000256" key="2">
    <source>
        <dbReference type="ARBA" id="ARBA00022527"/>
    </source>
</evidence>
<dbReference type="InterPro" id="IPR011009">
    <property type="entry name" value="Kinase-like_dom_sf"/>
</dbReference>
<dbReference type="AlphaFoldDB" id="A0ABC9E410"/>
<dbReference type="CDD" id="cd00028">
    <property type="entry name" value="B_lectin"/>
    <property type="match status" value="1"/>
</dbReference>
<dbReference type="PROSITE" id="PS50011">
    <property type="entry name" value="PROTEIN_KINASE_DOM"/>
    <property type="match status" value="1"/>
</dbReference>
<keyword evidence="4 17" id="KW-0808">Transferase</keyword>
<evidence type="ECO:0000259" key="20">
    <source>
        <dbReference type="PROSITE" id="PS50011"/>
    </source>
</evidence>
<evidence type="ECO:0000256" key="1">
    <source>
        <dbReference type="ARBA" id="ARBA00004479"/>
    </source>
</evidence>
<keyword evidence="13" id="KW-0675">Receptor</keyword>
<dbReference type="PROSITE" id="PS50948">
    <property type="entry name" value="PAN"/>
    <property type="match status" value="1"/>
</dbReference>
<evidence type="ECO:0000256" key="11">
    <source>
        <dbReference type="ARBA" id="ARBA00023136"/>
    </source>
</evidence>
<keyword evidence="9 17" id="KW-0067">ATP-binding</keyword>
<feature type="transmembrane region" description="Helical" evidence="19">
    <location>
        <begin position="469"/>
        <end position="495"/>
    </location>
</feature>
<dbReference type="SUPFAM" id="SSF51110">
    <property type="entry name" value="alpha-D-mannose-specific plant lectins"/>
    <property type="match status" value="1"/>
</dbReference>
<dbReference type="SUPFAM" id="SSF57414">
    <property type="entry name" value="Hairpin loop containing domain-like"/>
    <property type="match status" value="1"/>
</dbReference>
<evidence type="ECO:0000256" key="7">
    <source>
        <dbReference type="ARBA" id="ARBA00022741"/>
    </source>
</evidence>
<dbReference type="InterPro" id="IPR000719">
    <property type="entry name" value="Prot_kinase_dom"/>
</dbReference>
<dbReference type="GO" id="GO:0004674">
    <property type="term" value="F:protein serine/threonine kinase activity"/>
    <property type="evidence" value="ECO:0007669"/>
    <property type="project" value="UniProtKB-KW"/>
</dbReference>
<accession>A0ABC9E410</accession>